<feature type="transmembrane region" description="Helical" evidence="1">
    <location>
        <begin position="239"/>
        <end position="257"/>
    </location>
</feature>
<feature type="transmembrane region" description="Helical" evidence="1">
    <location>
        <begin position="176"/>
        <end position="200"/>
    </location>
</feature>
<dbReference type="Pfam" id="PF05940">
    <property type="entry name" value="NnrS"/>
    <property type="match status" value="1"/>
</dbReference>
<sequence>MMINIVDKAKEDRIPPILRLGFRPFFLLASIYAVFTVSVWSWMFSTGSSTSLSVPPLWWHAHEMLFGFAIAVVAGFLLTAVQTWTGVKGTSGWKLAIIVMLWLLPRVLFWTDTPLAVIAVIDGAFLLAVGWEVGMRVVKTKRWRNLFFIPMLTVALIANFASYATVKGMPPFSSNVLWQAMIWWFMLLISIMGGRVIPFFTAKRFQFEAPKALLWLDVAANLPLVLLAILSFFPLVSSTVTLALLLVAGSAQLIRLFRWGGFKSMSEPLVWSLHVFYFALPLGLFAKALAISSPWVSHTLIHLLAMGTLAGVILAMITRVTMGHTGRAIYQGPKFAFAFLSLVIASFIRVMGPTIWPEYLSTWVVAAAVGWVISFVAFAVIFGPMLMKARVDGHPG</sequence>
<keyword evidence="3" id="KW-1185">Reference proteome</keyword>
<dbReference type="InterPro" id="IPR010266">
    <property type="entry name" value="NnrS"/>
</dbReference>
<gene>
    <name evidence="2" type="ORF">GCE9029_00916</name>
</gene>
<feature type="transmembrane region" description="Helical" evidence="1">
    <location>
        <begin position="295"/>
        <end position="315"/>
    </location>
</feature>
<feature type="transmembrane region" description="Helical" evidence="1">
    <location>
        <begin position="93"/>
        <end position="109"/>
    </location>
</feature>
<feature type="transmembrane region" description="Helical" evidence="1">
    <location>
        <begin position="212"/>
        <end position="233"/>
    </location>
</feature>
<feature type="transmembrane region" description="Helical" evidence="1">
    <location>
        <begin position="20"/>
        <end position="44"/>
    </location>
</feature>
<proteinExistence type="predicted"/>
<feature type="transmembrane region" description="Helical" evidence="1">
    <location>
        <begin position="362"/>
        <end position="382"/>
    </location>
</feature>
<protein>
    <submittedName>
        <fullName evidence="2">NnrS protein</fullName>
    </submittedName>
</protein>
<feature type="transmembrane region" description="Helical" evidence="1">
    <location>
        <begin position="64"/>
        <end position="81"/>
    </location>
</feature>
<feature type="transmembrane region" description="Helical" evidence="1">
    <location>
        <begin position="269"/>
        <end position="289"/>
    </location>
</feature>
<keyword evidence="1" id="KW-1133">Transmembrane helix</keyword>
<accession>A0A128EWJ0</accession>
<evidence type="ECO:0000313" key="2">
    <source>
        <dbReference type="EMBL" id="CZF78560.1"/>
    </source>
</evidence>
<dbReference type="STRING" id="1796497.GCE9029_00916"/>
<dbReference type="EMBL" id="FIZX01000001">
    <property type="protein sequence ID" value="CZF78560.1"/>
    <property type="molecule type" value="Genomic_DNA"/>
</dbReference>
<evidence type="ECO:0000313" key="3">
    <source>
        <dbReference type="Proteomes" id="UP000071641"/>
    </source>
</evidence>
<keyword evidence="1" id="KW-0472">Membrane</keyword>
<feature type="transmembrane region" description="Helical" evidence="1">
    <location>
        <begin position="335"/>
        <end position="356"/>
    </location>
</feature>
<organism evidence="2 3">
    <name type="scientific">Grimontia celer</name>
    <dbReference type="NCBI Taxonomy" id="1796497"/>
    <lineage>
        <taxon>Bacteria</taxon>
        <taxon>Pseudomonadati</taxon>
        <taxon>Pseudomonadota</taxon>
        <taxon>Gammaproteobacteria</taxon>
        <taxon>Vibrionales</taxon>
        <taxon>Vibrionaceae</taxon>
        <taxon>Grimontia</taxon>
    </lineage>
</organism>
<keyword evidence="1" id="KW-0812">Transmembrane</keyword>
<feature type="transmembrane region" description="Helical" evidence="1">
    <location>
        <begin position="115"/>
        <end position="134"/>
    </location>
</feature>
<dbReference type="Proteomes" id="UP000071641">
    <property type="component" value="Unassembled WGS sequence"/>
</dbReference>
<feature type="transmembrane region" description="Helical" evidence="1">
    <location>
        <begin position="146"/>
        <end position="164"/>
    </location>
</feature>
<name>A0A128EWJ0_9GAMM</name>
<dbReference type="AlphaFoldDB" id="A0A128EWJ0"/>
<reference evidence="3" key="1">
    <citation type="submission" date="2016-02" db="EMBL/GenBank/DDBJ databases">
        <authorList>
            <person name="Rodrigo-Torres Lidia"/>
            <person name="Arahal R.David."/>
        </authorList>
    </citation>
    <scope>NUCLEOTIDE SEQUENCE [LARGE SCALE GENOMIC DNA]</scope>
    <source>
        <strain evidence="3">CECT 9029</strain>
    </source>
</reference>
<evidence type="ECO:0000256" key="1">
    <source>
        <dbReference type="SAM" id="Phobius"/>
    </source>
</evidence>